<evidence type="ECO:0000313" key="2">
    <source>
        <dbReference type="Proteomes" id="UP000280708"/>
    </source>
</evidence>
<dbReference type="Proteomes" id="UP000280708">
    <property type="component" value="Chromosome"/>
</dbReference>
<evidence type="ECO:0000313" key="1">
    <source>
        <dbReference type="EMBL" id="AYO78558.1"/>
    </source>
</evidence>
<reference evidence="1 2" key="1">
    <citation type="submission" date="2018-10" db="EMBL/GenBank/DDBJ databases">
        <title>Characterization and genome analysis of a novel bacterium Sphingobium yanoikuyae SJTF8 capable of degrading PAHs.</title>
        <authorList>
            <person name="Yin C."/>
            <person name="Xiong W."/>
            <person name="Liang R."/>
        </authorList>
    </citation>
    <scope>NUCLEOTIDE SEQUENCE [LARGE SCALE GENOMIC DNA]</scope>
    <source>
        <strain evidence="1 2">SJTF8</strain>
    </source>
</reference>
<accession>A0A085K6B8</accession>
<proteinExistence type="predicted"/>
<dbReference type="RefSeq" id="WP_037508287.1">
    <property type="nucleotide sequence ID" value="NZ_CAIGKD010000002.1"/>
</dbReference>
<name>A0A085K6B8_SPHYA</name>
<organism evidence="1 2">
    <name type="scientific">Sphingobium yanoikuyae</name>
    <name type="common">Sphingomonas yanoikuyae</name>
    <dbReference type="NCBI Taxonomy" id="13690"/>
    <lineage>
        <taxon>Bacteria</taxon>
        <taxon>Pseudomonadati</taxon>
        <taxon>Pseudomonadota</taxon>
        <taxon>Alphaproteobacteria</taxon>
        <taxon>Sphingomonadales</taxon>
        <taxon>Sphingomonadaceae</taxon>
        <taxon>Sphingobium</taxon>
    </lineage>
</organism>
<protein>
    <submittedName>
        <fullName evidence="1">Uncharacterized protein</fullName>
    </submittedName>
</protein>
<dbReference type="AlphaFoldDB" id="A0A085K6B8"/>
<dbReference type="EMBL" id="CP033230">
    <property type="protein sequence ID" value="AYO78558.1"/>
    <property type="molecule type" value="Genomic_DNA"/>
</dbReference>
<sequence>MSEFRKITIALEQGFKDDSVRISIGDRLVHWLDHVKTRAKIGVAHTLELSLPAGNDPVQVELPSKDVRISIEPGMGEACYWGVSVSPNGKAMYVKRSVEPLAYV</sequence>
<gene>
    <name evidence="1" type="ORF">EBF16_17670</name>
</gene>